<reference evidence="3 4" key="1">
    <citation type="submission" date="2016-11" db="EMBL/GenBank/DDBJ databases">
        <authorList>
            <person name="Jaros S."/>
            <person name="Januszkiewicz K."/>
            <person name="Wedrychowicz H."/>
        </authorList>
    </citation>
    <scope>NUCLEOTIDE SEQUENCE [LARGE SCALE GENOMIC DNA]</scope>
    <source>
        <strain evidence="3 4">GAS242</strain>
    </source>
</reference>
<evidence type="ECO:0000256" key="1">
    <source>
        <dbReference type="SAM" id="MobiDB-lite"/>
    </source>
</evidence>
<feature type="compositionally biased region" description="Low complexity" evidence="1">
    <location>
        <begin position="81"/>
        <end position="107"/>
    </location>
</feature>
<evidence type="ECO:0000313" key="4">
    <source>
        <dbReference type="Proteomes" id="UP000190675"/>
    </source>
</evidence>
<feature type="transmembrane region" description="Helical" evidence="2">
    <location>
        <begin position="29"/>
        <end position="48"/>
    </location>
</feature>
<keyword evidence="2" id="KW-1133">Transmembrane helix</keyword>
<sequence length="130" mass="12954">MMANQPTTEFGKRRPVVIPTVQPVKRSNHVALLLMGTFAVGGAAYALMPGENCGQRPGLASDANAQCPPRGSSSGSGGGSLSSRSSFFGSDDSSGRQSSAASSDSASAKVTRGGFGGFAHAFAAHFSGGG</sequence>
<keyword evidence="2" id="KW-0812">Transmembrane</keyword>
<gene>
    <name evidence="3" type="ORF">SAMN05444169_0661</name>
</gene>
<evidence type="ECO:0000313" key="3">
    <source>
        <dbReference type="EMBL" id="SHG12420.1"/>
    </source>
</evidence>
<dbReference type="AlphaFoldDB" id="A0A1M5H8W4"/>
<name>A0A1M5H8W4_9BRAD</name>
<dbReference type="RefSeq" id="WP_425305254.1">
    <property type="nucleotide sequence ID" value="NZ_LT670818.1"/>
</dbReference>
<accession>A0A1M5H8W4</accession>
<keyword evidence="2" id="KW-0472">Membrane</keyword>
<protein>
    <submittedName>
        <fullName evidence="3">Uncharacterized protein</fullName>
    </submittedName>
</protein>
<dbReference type="Proteomes" id="UP000190675">
    <property type="component" value="Chromosome I"/>
</dbReference>
<proteinExistence type="predicted"/>
<evidence type="ECO:0000256" key="2">
    <source>
        <dbReference type="SAM" id="Phobius"/>
    </source>
</evidence>
<feature type="region of interest" description="Disordered" evidence="1">
    <location>
        <begin position="55"/>
        <end position="109"/>
    </location>
</feature>
<organism evidence="3 4">
    <name type="scientific">Bradyrhizobium erythrophlei</name>
    <dbReference type="NCBI Taxonomy" id="1437360"/>
    <lineage>
        <taxon>Bacteria</taxon>
        <taxon>Pseudomonadati</taxon>
        <taxon>Pseudomonadota</taxon>
        <taxon>Alphaproteobacteria</taxon>
        <taxon>Hyphomicrobiales</taxon>
        <taxon>Nitrobacteraceae</taxon>
        <taxon>Bradyrhizobium</taxon>
    </lineage>
</organism>
<dbReference type="EMBL" id="LT670818">
    <property type="protein sequence ID" value="SHG12420.1"/>
    <property type="molecule type" value="Genomic_DNA"/>
</dbReference>